<evidence type="ECO:0000259" key="5">
    <source>
        <dbReference type="Pfam" id="PF00149"/>
    </source>
</evidence>
<name>A0A381R5Y0_9ZZZZ</name>
<evidence type="ECO:0000256" key="3">
    <source>
        <dbReference type="ARBA" id="ARBA00023004"/>
    </source>
</evidence>
<sequence length="271" mass="29846">MLTILHGSDVHFGNPHRPSVAAGFLELARRVSPDVVVLAGDLTQRAKVREFEQAQAYLGEFGPAPVVVTPGNHDIPLYRVHERLFAPFRNYQAFISQELDTATRVDGAVLVALNSADPYRGLVNGRIEAGQLHFLARIFQETSDADVRIVVIHHALAPPPDGGSDAVLPRNASLLDRFRELGVDLILSGHLHRGFVTSSSEVRPDHRDRGDIAIVHSGTATSNRGRKAEKGENSVNVLKIRAEGIEVMPFWFQEHVAGFVAREPINIRRSE</sequence>
<keyword evidence="3" id="KW-0408">Iron</keyword>
<dbReference type="InterPro" id="IPR050884">
    <property type="entry name" value="CNP_phosphodiesterase-III"/>
</dbReference>
<proteinExistence type="inferred from homology"/>
<organism evidence="6">
    <name type="scientific">marine metagenome</name>
    <dbReference type="NCBI Taxonomy" id="408172"/>
    <lineage>
        <taxon>unclassified sequences</taxon>
        <taxon>metagenomes</taxon>
        <taxon>ecological metagenomes</taxon>
    </lineage>
</organism>
<dbReference type="AlphaFoldDB" id="A0A381R5Y0"/>
<dbReference type="Gene3D" id="3.60.21.10">
    <property type="match status" value="1"/>
</dbReference>
<evidence type="ECO:0000313" key="6">
    <source>
        <dbReference type="EMBL" id="SUZ86950.1"/>
    </source>
</evidence>
<keyword evidence="1" id="KW-0479">Metal-binding</keyword>
<dbReference type="InterPro" id="IPR029052">
    <property type="entry name" value="Metallo-depent_PP-like"/>
</dbReference>
<dbReference type="PANTHER" id="PTHR42988">
    <property type="entry name" value="PHOSPHOHYDROLASE"/>
    <property type="match status" value="1"/>
</dbReference>
<dbReference type="InterPro" id="IPR004843">
    <property type="entry name" value="Calcineurin-like_PHP"/>
</dbReference>
<evidence type="ECO:0000256" key="2">
    <source>
        <dbReference type="ARBA" id="ARBA00022801"/>
    </source>
</evidence>
<keyword evidence="2" id="KW-0378">Hydrolase</keyword>
<evidence type="ECO:0000256" key="4">
    <source>
        <dbReference type="ARBA" id="ARBA00025742"/>
    </source>
</evidence>
<dbReference type="EMBL" id="UINC01001705">
    <property type="protein sequence ID" value="SUZ86950.1"/>
    <property type="molecule type" value="Genomic_DNA"/>
</dbReference>
<gene>
    <name evidence="6" type="ORF">METZ01_LOCUS39804</name>
</gene>
<reference evidence="6" key="1">
    <citation type="submission" date="2018-05" db="EMBL/GenBank/DDBJ databases">
        <authorList>
            <person name="Lanie J.A."/>
            <person name="Ng W.-L."/>
            <person name="Kazmierczak K.M."/>
            <person name="Andrzejewski T.M."/>
            <person name="Davidsen T.M."/>
            <person name="Wayne K.J."/>
            <person name="Tettelin H."/>
            <person name="Glass J.I."/>
            <person name="Rusch D."/>
            <person name="Podicherti R."/>
            <person name="Tsui H.-C.T."/>
            <person name="Winkler M.E."/>
        </authorList>
    </citation>
    <scope>NUCLEOTIDE SEQUENCE</scope>
</reference>
<dbReference type="SUPFAM" id="SSF56300">
    <property type="entry name" value="Metallo-dependent phosphatases"/>
    <property type="match status" value="1"/>
</dbReference>
<dbReference type="GO" id="GO:0046872">
    <property type="term" value="F:metal ion binding"/>
    <property type="evidence" value="ECO:0007669"/>
    <property type="project" value="UniProtKB-KW"/>
</dbReference>
<comment type="similarity">
    <text evidence="4">Belongs to the cyclic nucleotide phosphodiesterase class-III family.</text>
</comment>
<feature type="domain" description="Calcineurin-like phosphoesterase" evidence="5">
    <location>
        <begin position="3"/>
        <end position="193"/>
    </location>
</feature>
<evidence type="ECO:0000256" key="1">
    <source>
        <dbReference type="ARBA" id="ARBA00022723"/>
    </source>
</evidence>
<dbReference type="GO" id="GO:0016787">
    <property type="term" value="F:hydrolase activity"/>
    <property type="evidence" value="ECO:0007669"/>
    <property type="project" value="UniProtKB-KW"/>
</dbReference>
<accession>A0A381R5Y0</accession>
<dbReference type="CDD" id="cd07400">
    <property type="entry name" value="MPP_1"/>
    <property type="match status" value="1"/>
</dbReference>
<dbReference type="Pfam" id="PF00149">
    <property type="entry name" value="Metallophos"/>
    <property type="match status" value="1"/>
</dbReference>
<dbReference type="PANTHER" id="PTHR42988:SF2">
    <property type="entry name" value="CYCLIC NUCLEOTIDE PHOSPHODIESTERASE CBUA0032-RELATED"/>
    <property type="match status" value="1"/>
</dbReference>
<protein>
    <recommendedName>
        <fullName evidence="5">Calcineurin-like phosphoesterase domain-containing protein</fullName>
    </recommendedName>
</protein>